<evidence type="ECO:0000256" key="2">
    <source>
        <dbReference type="ARBA" id="ARBA00009726"/>
    </source>
</evidence>
<feature type="domain" description="ABC transmembrane type-1" evidence="17">
    <location>
        <begin position="958"/>
        <end position="1238"/>
    </location>
</feature>
<dbReference type="InterPro" id="IPR003439">
    <property type="entry name" value="ABC_transporter-like_ATP-bd"/>
</dbReference>
<dbReference type="InterPro" id="IPR027417">
    <property type="entry name" value="P-loop_NTPase"/>
</dbReference>
<dbReference type="CDD" id="cd18595">
    <property type="entry name" value="ABC_6TM_MRP1_2_3_6_D1_like"/>
    <property type="match status" value="1"/>
</dbReference>
<reference evidence="18" key="1">
    <citation type="submission" date="2014-08" db="EMBL/GenBank/DDBJ databases">
        <authorList>
            <person name="Senf B."/>
            <person name="Petzold A."/>
            <person name="Downie B.R."/>
            <person name="Koch P."/>
            <person name="Platzer M."/>
        </authorList>
    </citation>
    <scope>NUCLEOTIDE SEQUENCE [LARGE SCALE GENOMIC DNA]</scope>
    <source>
        <strain evidence="18">GRZ</strain>
    </source>
</reference>
<reference evidence="18" key="3">
    <citation type="submission" date="2025-09" db="UniProtKB">
        <authorList>
            <consortium name="Ensembl"/>
        </authorList>
    </citation>
    <scope>IDENTIFICATION</scope>
</reference>
<evidence type="ECO:0000256" key="4">
    <source>
        <dbReference type="ARBA" id="ARBA00022475"/>
    </source>
</evidence>
<dbReference type="GO" id="GO:0005886">
    <property type="term" value="C:plasma membrane"/>
    <property type="evidence" value="ECO:0007669"/>
    <property type="project" value="UniProtKB-SubCell"/>
</dbReference>
<keyword evidence="4" id="KW-1003">Cell membrane</keyword>
<evidence type="ECO:0000256" key="5">
    <source>
        <dbReference type="ARBA" id="ARBA00022692"/>
    </source>
</evidence>
<protein>
    <recommendedName>
        <fullName evidence="12">ABC-type glutathione-S-conjugate transporter</fullName>
        <ecNumber evidence="12">7.6.2.3</ecNumber>
    </recommendedName>
</protein>
<dbReference type="GO" id="GO:0005524">
    <property type="term" value="F:ATP binding"/>
    <property type="evidence" value="ECO:0007669"/>
    <property type="project" value="UniProtKB-KW"/>
</dbReference>
<dbReference type="FunFam" id="3.40.50.300:FF:002586">
    <property type="entry name" value="Putative abc transporter c family member"/>
    <property type="match status" value="1"/>
</dbReference>
<feature type="transmembrane region" description="Helical" evidence="14">
    <location>
        <begin position="544"/>
        <end position="571"/>
    </location>
</feature>
<feature type="transmembrane region" description="Helical" evidence="14">
    <location>
        <begin position="149"/>
        <end position="167"/>
    </location>
</feature>
<evidence type="ECO:0000256" key="10">
    <source>
        <dbReference type="ARBA" id="ARBA00022989"/>
    </source>
</evidence>
<keyword evidence="8" id="KW-0067">ATP-binding</keyword>
<keyword evidence="9" id="KW-1278">Translocase</keyword>
<evidence type="ECO:0000256" key="9">
    <source>
        <dbReference type="ARBA" id="ARBA00022967"/>
    </source>
</evidence>
<sequence length="1404" mass="157514">MALNCLLNLKLISTFLCLIHCACCSGFCKITNETFHADQPDLPECFQLSVLSWLPCIFLWAASPFYLFYLKKNNKGYIMMSILNRVKTVFGLLLWIVCWTDLFYAFHQIRQGHGQVPIYFITPLVLGMTMLLATFLIQYERLHGVQSSGVLFIFWFLSVVCAIVPFRSKILKSEVPDKLRFITFYFYFGLLVFELILCCFNEKPPLYCDVVTDPNPCPETTAGFLSTVTFWWFTSLAIKGYKMPLEAKDLWSLNQRDSSKVMVPRLLKEWDKEQAKARRYELKPIIRSKHPHTVHPEEVEVLLSNQKAAPHQPSFLHALIKAFGPYFLIGSAFKLLQDVITFVNPQLLRMLISFTKQEKAPYWWGYALAILMFLTALLQTLILHRHFQYCFITGMNVRTALIGAIYRKALVITNAAKRSSTVGEIVNLMSVDAQRFMDLTTFLNMLWSAPLQIMLALYFLWQNLGPSVLAGVAVMVMLIPLNAFIAMKTRAYQVEQMQYKDERIKLMNEILNGIKVLKLYAWENSFKDRVLAIRQKELNVLRKTAYLGALSTMAWTSAPFLVALTSFAVFVTVDEKNILDAEKAFVSLSLFNILRFPLNMLPQVISGLVQASVSLKRIQSFLSHDELDPNSVDRKNSISVVNGKFTWGKEDPPVLHNMNVMVPQGSLLAVVGHVGCGKSSLISALLGDMEKLEGEVSVRGSVAYVPQQAWIQNATLRNNILFGKSYDERKYHRVLDACALTPDLEVLPGGDMTEIGEKGINLSGGQRQRVSLARALYSDADVYLLDDPLSAVDAHVAKHIFDNLIGPEGALKGKTRILVTHGISFLPQVDNIVVMVEGGVSEMGSYQELLKQNGAFAEFLRNYALDDTVEEDEAIGETALLLPCVLSFLRGRLASFCFSYWLHRGFVRRRGRKHSVSQEKMKPPEVQKLIQAETAETGRVKSKVYLEYAKAVGPLLSVIIILLYGCQSAASIGANIWLSQWTNDASGNGTQVDVPMRVGVYAALGITQGVLVMISSFTLAIGNIGAAKKLHFNLLANKLHTPQSFFDTTPIGRIINRFSKDIYVIDEALPSTVLMFLGTFFVSLSTLIVIISSTPIFAVAIVPLAIIYVFVQRFYVATSRQLKRLESVSRSPIYSHFSETITGSSVIRAYSRDTAFVLMSDVKVDENQKSYYPGIVSNRWLGVRIEFIGNCIVLFAALFAVTGKESLNPGLVGLSVSYALQVTMSLNWMVRMTSDLENNIVAVERVKEYSETKTEAPWEVEDKKPPPEWPMTGNVQFQNYSVRYREGLDLVLRNITLNVKGGEKIGIVGRTGAGKSSMTLCLFRLLEAAAGEITIDDVKIAEIGLHDLRSKLTIIPQVYYLHIYCDSSIVNSYNAPVLKTARVIPPTLSFCHVSEFLMLVVNTC</sequence>
<dbReference type="Proteomes" id="UP000694548">
    <property type="component" value="Chromosome sgr12"/>
</dbReference>
<dbReference type="InterPro" id="IPR005292">
    <property type="entry name" value="MRP"/>
</dbReference>
<dbReference type="InterPro" id="IPR036640">
    <property type="entry name" value="ABC1_TM_sf"/>
</dbReference>
<dbReference type="NCBIfam" id="TIGR00957">
    <property type="entry name" value="MRP_assoc_pro"/>
    <property type="match status" value="1"/>
</dbReference>
<feature type="transmembrane region" description="Helical" evidence="14">
    <location>
        <begin position="89"/>
        <end position="106"/>
    </location>
</feature>
<dbReference type="SMART" id="SM00382">
    <property type="entry name" value="AAA"/>
    <property type="match status" value="2"/>
</dbReference>
<dbReference type="EC" id="7.6.2.3" evidence="12"/>
<dbReference type="PROSITE" id="PS50893">
    <property type="entry name" value="ABC_TRANSPORTER_2"/>
    <property type="match status" value="1"/>
</dbReference>
<dbReference type="GO" id="GO:0016887">
    <property type="term" value="F:ATP hydrolysis activity"/>
    <property type="evidence" value="ECO:0007669"/>
    <property type="project" value="InterPro"/>
</dbReference>
<dbReference type="CDD" id="cd18603">
    <property type="entry name" value="ABC_6TM_MRP1_2_3_6_D2_like"/>
    <property type="match status" value="1"/>
</dbReference>
<dbReference type="PANTHER" id="PTHR24223:SF405">
    <property type="entry name" value="ATP-BINDING CASSETTE SUB-FAMILY C MEMBER 3"/>
    <property type="match status" value="1"/>
</dbReference>
<feature type="transmembrane region" description="Helical" evidence="14">
    <location>
        <begin position="50"/>
        <end position="69"/>
    </location>
</feature>
<dbReference type="Pfam" id="PF00005">
    <property type="entry name" value="ABC_tran"/>
    <property type="match status" value="2"/>
</dbReference>
<comment type="similarity">
    <text evidence="2">Belongs to the ABC transporter superfamily. ABCC family. Conjugate transporter (TC 3.A.1.208) subfamily.</text>
</comment>
<keyword evidence="11 14" id="KW-0472">Membrane</keyword>
<evidence type="ECO:0000256" key="13">
    <source>
        <dbReference type="ARBA" id="ARBA00047523"/>
    </source>
</evidence>
<proteinExistence type="inferred from homology"/>
<feature type="transmembrane region" description="Helical" evidence="14">
    <location>
        <begin position="998"/>
        <end position="1021"/>
    </location>
</feature>
<dbReference type="Gene3D" id="1.20.1560.10">
    <property type="entry name" value="ABC transporter type 1, transmembrane domain"/>
    <property type="match status" value="2"/>
</dbReference>
<gene>
    <name evidence="18" type="primary">abcc3</name>
</gene>
<evidence type="ECO:0000256" key="3">
    <source>
        <dbReference type="ARBA" id="ARBA00022448"/>
    </source>
</evidence>
<dbReference type="InterPro" id="IPR050173">
    <property type="entry name" value="ABC_transporter_C-like"/>
</dbReference>
<evidence type="ECO:0000259" key="16">
    <source>
        <dbReference type="PROSITE" id="PS50893"/>
    </source>
</evidence>
<evidence type="ECO:0000256" key="12">
    <source>
        <dbReference type="ARBA" id="ARBA00024220"/>
    </source>
</evidence>
<dbReference type="SUPFAM" id="SSF52540">
    <property type="entry name" value="P-loop containing nucleoside triphosphate hydrolases"/>
    <property type="match status" value="2"/>
</dbReference>
<keyword evidence="5 14" id="KW-0812">Transmembrane</keyword>
<feature type="transmembrane region" description="Helical" evidence="14">
    <location>
        <begin position="363"/>
        <end position="383"/>
    </location>
</feature>
<dbReference type="PROSITE" id="PS50929">
    <property type="entry name" value="ABC_TM1F"/>
    <property type="match status" value="2"/>
</dbReference>
<feature type="domain" description="ABC transmembrane type-1" evidence="17">
    <location>
        <begin position="328"/>
        <end position="610"/>
    </location>
</feature>
<evidence type="ECO:0000256" key="11">
    <source>
        <dbReference type="ARBA" id="ARBA00023136"/>
    </source>
</evidence>
<dbReference type="FunFam" id="1.20.1560.10:FF:000007">
    <property type="entry name" value="ATP-binding cassette subfamily C member 1"/>
    <property type="match status" value="1"/>
</dbReference>
<feature type="transmembrane region" description="Helical" evidence="14">
    <location>
        <begin position="1068"/>
        <end position="1090"/>
    </location>
</feature>
<evidence type="ECO:0000256" key="15">
    <source>
        <dbReference type="SAM" id="SignalP"/>
    </source>
</evidence>
<evidence type="ECO:0000256" key="6">
    <source>
        <dbReference type="ARBA" id="ARBA00022737"/>
    </source>
</evidence>
<comment type="subcellular location">
    <subcellularLocation>
        <location evidence="1">Cell membrane</location>
        <topology evidence="1">Multi-pass membrane protein</topology>
    </subcellularLocation>
</comment>
<dbReference type="PROSITE" id="PS00211">
    <property type="entry name" value="ABC_TRANSPORTER_1"/>
    <property type="match status" value="1"/>
</dbReference>
<feature type="signal peptide" evidence="15">
    <location>
        <begin position="1"/>
        <end position="24"/>
    </location>
</feature>
<dbReference type="InterPro" id="IPR056227">
    <property type="entry name" value="TMD0_ABC"/>
</dbReference>
<feature type="domain" description="ABC transporter" evidence="16">
    <location>
        <begin position="638"/>
        <end position="862"/>
    </location>
</feature>
<dbReference type="InterPro" id="IPR003593">
    <property type="entry name" value="AAA+_ATPase"/>
</dbReference>
<evidence type="ECO:0000256" key="1">
    <source>
        <dbReference type="ARBA" id="ARBA00004651"/>
    </source>
</evidence>
<dbReference type="InterPro" id="IPR011527">
    <property type="entry name" value="ABC1_TM_dom"/>
</dbReference>
<keyword evidence="10 14" id="KW-1133">Transmembrane helix</keyword>
<keyword evidence="6" id="KW-0677">Repeat</keyword>
<dbReference type="GeneTree" id="ENSGT00940000163867"/>
<dbReference type="InterPro" id="IPR017871">
    <property type="entry name" value="ABC_transporter-like_CS"/>
</dbReference>
<keyword evidence="3" id="KW-0813">Transport</keyword>
<evidence type="ECO:0000313" key="19">
    <source>
        <dbReference type="Proteomes" id="UP000694548"/>
    </source>
</evidence>
<accession>A0A8C6PXB0</accession>
<comment type="catalytic activity">
    <reaction evidence="13">
        <text>leukotriene C4(in) + ATP + H2O = leukotriene C4(out) + ADP + phosphate + H(+)</text>
        <dbReference type="Rhea" id="RHEA:38963"/>
        <dbReference type="ChEBI" id="CHEBI:15377"/>
        <dbReference type="ChEBI" id="CHEBI:15378"/>
        <dbReference type="ChEBI" id="CHEBI:30616"/>
        <dbReference type="ChEBI" id="CHEBI:43474"/>
        <dbReference type="ChEBI" id="CHEBI:57973"/>
        <dbReference type="ChEBI" id="CHEBI:456216"/>
    </reaction>
    <physiologicalReaction direction="left-to-right" evidence="13">
        <dbReference type="Rhea" id="RHEA:38964"/>
    </physiologicalReaction>
</comment>
<dbReference type="FunFam" id="1.20.1560.10:FF:000001">
    <property type="entry name" value="ATP-binding cassette subfamily C member 1"/>
    <property type="match status" value="1"/>
</dbReference>
<feature type="transmembrane region" description="Helical" evidence="14">
    <location>
        <begin position="951"/>
        <end position="978"/>
    </location>
</feature>
<evidence type="ECO:0000256" key="7">
    <source>
        <dbReference type="ARBA" id="ARBA00022741"/>
    </source>
</evidence>
<reference evidence="18" key="2">
    <citation type="submission" date="2025-08" db="UniProtKB">
        <authorList>
            <consortium name="Ensembl"/>
        </authorList>
    </citation>
    <scope>IDENTIFICATION</scope>
</reference>
<keyword evidence="19" id="KW-1185">Reference proteome</keyword>
<feature type="chain" id="PRO_5034041714" description="ABC-type glutathione-S-conjugate transporter" evidence="15">
    <location>
        <begin position="25"/>
        <end position="1404"/>
    </location>
</feature>
<evidence type="ECO:0000313" key="18">
    <source>
        <dbReference type="Ensembl" id="ENSNFUP00015050221.1"/>
    </source>
</evidence>
<dbReference type="FunFam" id="3.40.50.300:FF:000293">
    <property type="entry name" value="ATP binding cassette subfamily C member 1"/>
    <property type="match status" value="1"/>
</dbReference>
<feature type="transmembrane region" description="Helical" evidence="14">
    <location>
        <begin position="1096"/>
        <end position="1116"/>
    </location>
</feature>
<dbReference type="Pfam" id="PF00664">
    <property type="entry name" value="ABC_membrane"/>
    <property type="match status" value="2"/>
</dbReference>
<name>A0A8C6PXB0_NOTFU</name>
<feature type="transmembrane region" description="Helical" evidence="14">
    <location>
        <begin position="467"/>
        <end position="487"/>
    </location>
</feature>
<dbReference type="Ensembl" id="ENSNFUT00015052384.1">
    <property type="protein sequence ID" value="ENSNFUP00015050221.1"/>
    <property type="gene ID" value="ENSNFUG00015022861.1"/>
</dbReference>
<feature type="transmembrane region" description="Helical" evidence="14">
    <location>
        <begin position="179"/>
        <end position="200"/>
    </location>
</feature>
<evidence type="ECO:0000256" key="8">
    <source>
        <dbReference type="ARBA" id="ARBA00022840"/>
    </source>
</evidence>
<keyword evidence="7" id="KW-0547">Nucleotide-binding</keyword>
<feature type="transmembrane region" description="Helical" evidence="14">
    <location>
        <begin position="1187"/>
        <end position="1204"/>
    </location>
</feature>
<dbReference type="CDD" id="cd03250">
    <property type="entry name" value="ABCC_MRP_domain1"/>
    <property type="match status" value="1"/>
</dbReference>
<keyword evidence="15" id="KW-0732">Signal</keyword>
<evidence type="ECO:0000256" key="14">
    <source>
        <dbReference type="SAM" id="Phobius"/>
    </source>
</evidence>
<feature type="transmembrane region" description="Helical" evidence="14">
    <location>
        <begin position="442"/>
        <end position="461"/>
    </location>
</feature>
<dbReference type="Pfam" id="PF24357">
    <property type="entry name" value="TMD0_ABC"/>
    <property type="match status" value="1"/>
</dbReference>
<evidence type="ECO:0000259" key="17">
    <source>
        <dbReference type="PROSITE" id="PS50929"/>
    </source>
</evidence>
<feature type="transmembrane region" description="Helical" evidence="14">
    <location>
        <begin position="118"/>
        <end position="137"/>
    </location>
</feature>
<dbReference type="PANTHER" id="PTHR24223">
    <property type="entry name" value="ATP-BINDING CASSETTE SUB-FAMILY C"/>
    <property type="match status" value="1"/>
</dbReference>
<dbReference type="Gene3D" id="3.40.50.300">
    <property type="entry name" value="P-loop containing nucleotide triphosphate hydrolases"/>
    <property type="match status" value="2"/>
</dbReference>
<dbReference type="SUPFAM" id="SSF90123">
    <property type="entry name" value="ABC transporter transmembrane region"/>
    <property type="match status" value="2"/>
</dbReference>
<organism evidence="18 19">
    <name type="scientific">Nothobranchius furzeri</name>
    <name type="common">Turquoise killifish</name>
    <dbReference type="NCBI Taxonomy" id="105023"/>
    <lineage>
        <taxon>Eukaryota</taxon>
        <taxon>Metazoa</taxon>
        <taxon>Chordata</taxon>
        <taxon>Craniata</taxon>
        <taxon>Vertebrata</taxon>
        <taxon>Euteleostomi</taxon>
        <taxon>Actinopterygii</taxon>
        <taxon>Neopterygii</taxon>
        <taxon>Teleostei</taxon>
        <taxon>Neoteleostei</taxon>
        <taxon>Acanthomorphata</taxon>
        <taxon>Ovalentaria</taxon>
        <taxon>Atherinomorphae</taxon>
        <taxon>Cyprinodontiformes</taxon>
        <taxon>Nothobranchiidae</taxon>
        <taxon>Nothobranchius</taxon>
    </lineage>
</organism>
<dbReference type="GO" id="GO:0015431">
    <property type="term" value="F:ABC-type glutathione S-conjugate transporter activity"/>
    <property type="evidence" value="ECO:0007669"/>
    <property type="project" value="UniProtKB-EC"/>
</dbReference>